<protein>
    <recommendedName>
        <fullName evidence="3">DUF458 domain-containing protein</fullName>
    </recommendedName>
</protein>
<gene>
    <name evidence="1" type="ORF">CHM34_16850</name>
</gene>
<dbReference type="Pfam" id="PF04308">
    <property type="entry name" value="RNaseH_like"/>
    <property type="match status" value="1"/>
</dbReference>
<dbReference type="PANTHER" id="PTHR39961">
    <property type="entry name" value="HYPOTHETICAL CYTOSOLIC PROTEIN"/>
    <property type="match status" value="1"/>
</dbReference>
<evidence type="ECO:0008006" key="3">
    <source>
        <dbReference type="Google" id="ProtNLM"/>
    </source>
</evidence>
<sequence>MQFIHPRKGRISLEQMVEDICAFIEEDRTSVYKMVIGTDSQTNQRCTLFVTAIIVHRVGKGALFYFSKKRSKPLLDLRYRIYKETEYSLACMERLKEQGFLGASLELPVEVHLDVGRKGETRKLIQEVVGWVTAVGYTAKIKPDAYAASAVADRFTK</sequence>
<dbReference type="OrthoDB" id="37369at2"/>
<dbReference type="AlphaFoldDB" id="A0A235B399"/>
<keyword evidence="2" id="KW-1185">Reference proteome</keyword>
<dbReference type="InterPro" id="IPR007405">
    <property type="entry name" value="Phage_KVP40_Orf299"/>
</dbReference>
<reference evidence="1 2" key="1">
    <citation type="submission" date="2017-07" db="EMBL/GenBank/DDBJ databases">
        <title>The genome sequence of Paludifilum halophilum highlights mechanisms for microbial adaptation to high salt environemnts.</title>
        <authorList>
            <person name="Belbahri L."/>
        </authorList>
    </citation>
    <scope>NUCLEOTIDE SEQUENCE [LARGE SCALE GENOMIC DNA]</scope>
    <source>
        <strain evidence="1 2">DSM 102817</strain>
    </source>
</reference>
<evidence type="ECO:0000313" key="2">
    <source>
        <dbReference type="Proteomes" id="UP000215459"/>
    </source>
</evidence>
<comment type="caution">
    <text evidence="1">The sequence shown here is derived from an EMBL/GenBank/DDBJ whole genome shotgun (WGS) entry which is preliminary data.</text>
</comment>
<name>A0A235B399_9BACL</name>
<proteinExistence type="predicted"/>
<evidence type="ECO:0000313" key="1">
    <source>
        <dbReference type="EMBL" id="OYD06377.1"/>
    </source>
</evidence>
<dbReference type="PANTHER" id="PTHR39961:SF1">
    <property type="entry name" value="DUF458 DOMAIN-CONTAINING PROTEIN"/>
    <property type="match status" value="1"/>
</dbReference>
<dbReference type="EMBL" id="NOWF01000013">
    <property type="protein sequence ID" value="OYD06377.1"/>
    <property type="molecule type" value="Genomic_DNA"/>
</dbReference>
<dbReference type="RefSeq" id="WP_094265778.1">
    <property type="nucleotide sequence ID" value="NZ_NOWF01000013.1"/>
</dbReference>
<accession>A0A235B399</accession>
<dbReference type="Proteomes" id="UP000215459">
    <property type="component" value="Unassembled WGS sequence"/>
</dbReference>
<organism evidence="1 2">
    <name type="scientific">Paludifilum halophilum</name>
    <dbReference type="NCBI Taxonomy" id="1642702"/>
    <lineage>
        <taxon>Bacteria</taxon>
        <taxon>Bacillati</taxon>
        <taxon>Bacillota</taxon>
        <taxon>Bacilli</taxon>
        <taxon>Bacillales</taxon>
        <taxon>Thermoactinomycetaceae</taxon>
        <taxon>Paludifilum</taxon>
    </lineage>
</organism>